<dbReference type="EMBL" id="OBEB01000003">
    <property type="protein sequence ID" value="SNY51322.1"/>
    <property type="molecule type" value="Genomic_DNA"/>
</dbReference>
<feature type="domain" description="Nucleotidyl transferase" evidence="1">
    <location>
        <begin position="36"/>
        <end position="235"/>
    </location>
</feature>
<dbReference type="InterPro" id="IPR029044">
    <property type="entry name" value="Nucleotide-diphossugar_trans"/>
</dbReference>
<dbReference type="Gene3D" id="3.90.550.10">
    <property type="entry name" value="Spore Coat Polysaccharide Biosynthesis Protein SpsA, Chain A"/>
    <property type="match status" value="1"/>
</dbReference>
<dbReference type="AlphaFoldDB" id="A0A285ITK9"/>
<dbReference type="OrthoDB" id="118778at2"/>
<dbReference type="PANTHER" id="PTHR46390:SF1">
    <property type="entry name" value="MANNOSE-1-PHOSPHATE GUANYLYLTRANSFERASE"/>
    <property type="match status" value="1"/>
</dbReference>
<dbReference type="SUPFAM" id="SSF53448">
    <property type="entry name" value="Nucleotide-diphospho-sugar transferases"/>
    <property type="match status" value="1"/>
</dbReference>
<keyword evidence="2" id="KW-0808">Transferase</keyword>
<gene>
    <name evidence="2" type="ORF">SAMN06297280_1815</name>
</gene>
<evidence type="ECO:0000259" key="1">
    <source>
        <dbReference type="Pfam" id="PF00483"/>
    </source>
</evidence>
<dbReference type="RefSeq" id="WP_097111066.1">
    <property type="nucleotide sequence ID" value="NZ_OBEB01000003.1"/>
</dbReference>
<dbReference type="GO" id="GO:0009298">
    <property type="term" value="P:GDP-mannose biosynthetic process"/>
    <property type="evidence" value="ECO:0007669"/>
    <property type="project" value="TreeGrafter"/>
</dbReference>
<accession>A0A285ITK9</accession>
<evidence type="ECO:0000313" key="3">
    <source>
        <dbReference type="Proteomes" id="UP000219353"/>
    </source>
</evidence>
<dbReference type="InterPro" id="IPR005835">
    <property type="entry name" value="NTP_transferase_dom"/>
</dbReference>
<proteinExistence type="predicted"/>
<name>A0A285ITK9_9GAMM</name>
<evidence type="ECO:0000313" key="2">
    <source>
        <dbReference type="EMBL" id="SNY51322.1"/>
    </source>
</evidence>
<dbReference type="GO" id="GO:0004475">
    <property type="term" value="F:mannose-1-phosphate guanylyltransferase (GTP) activity"/>
    <property type="evidence" value="ECO:0007669"/>
    <property type="project" value="TreeGrafter"/>
</dbReference>
<dbReference type="InterPro" id="IPR051161">
    <property type="entry name" value="Mannose-6P_isomerase_type2"/>
</dbReference>
<sequence length="349" mass="39231">MTASKNGNKTQFGTVNSNMTVDNGVYQPESRGKSWAIVLAGGRGERMREAISEWLGSNRPKQFCRFTGEHSMLENTWDRARQLVGNDHIVTVSVADQAMYFEELDVDTIPGTVLYQPEHNGTAAAVYLALAHILALDPDASVIILPSDHFIFPEANFVALARTALGYVAADPEHLILLGAEARWPNTDFGWIKPAVVGSGSQFASNAVIQPVLAFIEKPDNQQARHLYSNNALWSTMIIATKGELLWQLAKVLHPKFYFCFLYLHRLTLQERYGTMQKEAVDNAVGKTFKYMPELDFSKDLLQNITQQCLVLPMTDIDWDDWGRPERILQSIERYGLDSWLNDAGRSMC</sequence>
<organism evidence="2 3">
    <name type="scientific">Arsukibacterium tuosuense</name>
    <dbReference type="NCBI Taxonomy" id="1323745"/>
    <lineage>
        <taxon>Bacteria</taxon>
        <taxon>Pseudomonadati</taxon>
        <taxon>Pseudomonadota</taxon>
        <taxon>Gammaproteobacteria</taxon>
        <taxon>Chromatiales</taxon>
        <taxon>Chromatiaceae</taxon>
        <taxon>Arsukibacterium</taxon>
    </lineage>
</organism>
<dbReference type="Proteomes" id="UP000219353">
    <property type="component" value="Unassembled WGS sequence"/>
</dbReference>
<dbReference type="PANTHER" id="PTHR46390">
    <property type="entry name" value="MANNOSE-1-PHOSPHATE GUANYLYLTRANSFERASE"/>
    <property type="match status" value="1"/>
</dbReference>
<protein>
    <submittedName>
        <fullName evidence="2">Mannose-1-phosphate guanylyltransferase</fullName>
    </submittedName>
</protein>
<reference evidence="3" key="1">
    <citation type="submission" date="2017-09" db="EMBL/GenBank/DDBJ databases">
        <authorList>
            <person name="Varghese N."/>
            <person name="Submissions S."/>
        </authorList>
    </citation>
    <scope>NUCLEOTIDE SEQUENCE [LARGE SCALE GENOMIC DNA]</scope>
    <source>
        <strain evidence="3">CGMCC 1.12461</strain>
    </source>
</reference>
<keyword evidence="3" id="KW-1185">Reference proteome</keyword>
<dbReference type="Pfam" id="PF00483">
    <property type="entry name" value="NTP_transferase"/>
    <property type="match status" value="1"/>
</dbReference>
<keyword evidence="2" id="KW-0548">Nucleotidyltransferase</keyword>